<dbReference type="EMBL" id="JAUKPO010000007">
    <property type="protein sequence ID" value="MDO1447518.1"/>
    <property type="molecule type" value="Genomic_DNA"/>
</dbReference>
<dbReference type="Gene3D" id="2.30.30.40">
    <property type="entry name" value="SH3 Domains"/>
    <property type="match status" value="1"/>
</dbReference>
<comment type="caution">
    <text evidence="2">The sequence shown here is derived from an EMBL/GenBank/DDBJ whole genome shotgun (WGS) entry which is preliminary data.</text>
</comment>
<dbReference type="InterPro" id="IPR002545">
    <property type="entry name" value="CheW-lke_dom"/>
</dbReference>
<gene>
    <name evidence="2" type="ORF">Q0590_14715</name>
</gene>
<dbReference type="PANTHER" id="PTHR22617:SF41">
    <property type="entry name" value="CHEMOTAXIS SIGNAL TRANSDUCTION SYSTEM ADAPTOR PROTEIN CHEW"/>
    <property type="match status" value="1"/>
</dbReference>
<evidence type="ECO:0000259" key="1">
    <source>
        <dbReference type="PROSITE" id="PS50851"/>
    </source>
</evidence>
<proteinExistence type="predicted"/>
<dbReference type="Pfam" id="PF01584">
    <property type="entry name" value="CheW"/>
    <property type="match status" value="1"/>
</dbReference>
<dbReference type="PROSITE" id="PS50851">
    <property type="entry name" value="CHEW"/>
    <property type="match status" value="1"/>
</dbReference>
<dbReference type="RefSeq" id="WP_302038322.1">
    <property type="nucleotide sequence ID" value="NZ_JAUKPO010000007.1"/>
</dbReference>
<dbReference type="SMART" id="SM00260">
    <property type="entry name" value="CheW"/>
    <property type="match status" value="1"/>
</dbReference>
<accession>A0ABT8R8D2</accession>
<feature type="domain" description="CheW-like" evidence="1">
    <location>
        <begin position="9"/>
        <end position="153"/>
    </location>
</feature>
<sequence>MNNEQVTIAQSYLSFKLGEEVFAASVAKVIEILEVPKITKVPKSPLYMRGVLNLRGSVLPVIDTRLKFGMTATTDTVNTCIMVLNIQMDTETFILGALVDTVQEVFEISDDEIKPAPSIGSKYKSEFIEGMVKTDEQFIMLLHLDKVFSSDELVTVKESLALPTIA</sequence>
<organism evidence="2 3">
    <name type="scientific">Rhodocytophaga aerolata</name>
    <dbReference type="NCBI Taxonomy" id="455078"/>
    <lineage>
        <taxon>Bacteria</taxon>
        <taxon>Pseudomonadati</taxon>
        <taxon>Bacteroidota</taxon>
        <taxon>Cytophagia</taxon>
        <taxon>Cytophagales</taxon>
        <taxon>Rhodocytophagaceae</taxon>
        <taxon>Rhodocytophaga</taxon>
    </lineage>
</organism>
<dbReference type="InterPro" id="IPR036061">
    <property type="entry name" value="CheW-like_dom_sf"/>
</dbReference>
<dbReference type="PANTHER" id="PTHR22617">
    <property type="entry name" value="CHEMOTAXIS SENSOR HISTIDINE KINASE-RELATED"/>
    <property type="match status" value="1"/>
</dbReference>
<reference evidence="2" key="1">
    <citation type="submission" date="2023-07" db="EMBL/GenBank/DDBJ databases">
        <title>The genome sequence of Rhodocytophaga aerolata KACC 12507.</title>
        <authorList>
            <person name="Zhang X."/>
        </authorList>
    </citation>
    <scope>NUCLEOTIDE SEQUENCE</scope>
    <source>
        <strain evidence="2">KACC 12507</strain>
    </source>
</reference>
<name>A0ABT8R8D2_9BACT</name>
<dbReference type="CDD" id="cd00732">
    <property type="entry name" value="CheW"/>
    <property type="match status" value="1"/>
</dbReference>
<keyword evidence="3" id="KW-1185">Reference proteome</keyword>
<dbReference type="SUPFAM" id="SSF50341">
    <property type="entry name" value="CheW-like"/>
    <property type="match status" value="1"/>
</dbReference>
<dbReference type="Proteomes" id="UP001168528">
    <property type="component" value="Unassembled WGS sequence"/>
</dbReference>
<dbReference type="Gene3D" id="2.40.50.180">
    <property type="entry name" value="CheA-289, Domain 4"/>
    <property type="match status" value="1"/>
</dbReference>
<dbReference type="InterPro" id="IPR039315">
    <property type="entry name" value="CheW"/>
</dbReference>
<protein>
    <submittedName>
        <fullName evidence="2">Chemotaxis protein CheW</fullName>
    </submittedName>
</protein>
<evidence type="ECO:0000313" key="2">
    <source>
        <dbReference type="EMBL" id="MDO1447518.1"/>
    </source>
</evidence>
<evidence type="ECO:0000313" key="3">
    <source>
        <dbReference type="Proteomes" id="UP001168528"/>
    </source>
</evidence>